<organism evidence="2 3">
    <name type="scientific">Candidatus Terrybacteria bacterium RIFCSPHIGHO2_01_FULL_48_17</name>
    <dbReference type="NCBI Taxonomy" id="1802362"/>
    <lineage>
        <taxon>Bacteria</taxon>
        <taxon>Candidatus Terryibacteriota</taxon>
    </lineage>
</organism>
<dbReference type="Proteomes" id="UP000177629">
    <property type="component" value="Unassembled WGS sequence"/>
</dbReference>
<evidence type="ECO:0000313" key="2">
    <source>
        <dbReference type="EMBL" id="OHA47890.1"/>
    </source>
</evidence>
<feature type="transmembrane region" description="Helical" evidence="1">
    <location>
        <begin position="354"/>
        <end position="373"/>
    </location>
</feature>
<dbReference type="CDD" id="cd08547">
    <property type="entry name" value="Type_II_cohesin"/>
    <property type="match status" value="1"/>
</dbReference>
<sequence length="395" mass="43217">MRKFITFFIFGFLFFLSIQKAEAAQLLLYPDPLEIPVGETGLLELRLDTEQEDVNAAEIVLNFPPGALVARDILLGGSVLPLIPETPFIGIDSLKIVAGAPAGFNGSGTIARIVFSAKEGISADSAAISFDDRTRIFLNDGKATPTLVTARPARAVFLSASSIDLISTTHTDQTQWHNRDTAVMKWEAREGAAYSYEVSRDPYAVPDGTSDNPVGDIQVGPLEDGIYYFSLCELAVYEGGFACRRNAQQQPDVARFRLMIDLTSPESFEVFVAKTKDVFEGDYWYAVFAPRDAMSGILKVEVAEAKGNEDPLWAEAASPYALRDQNRVSTLLVRATDLAGNIQEASVSPQPQVFPWYVPVAAAAVLLMLILLVQKMRSRGKTMHGIIHTMDEQTA</sequence>
<dbReference type="AlphaFoldDB" id="A0A1G2PHS8"/>
<comment type="caution">
    <text evidence="2">The sequence shown here is derived from an EMBL/GenBank/DDBJ whole genome shotgun (WGS) entry which is preliminary data.</text>
</comment>
<gene>
    <name evidence="2" type="ORF">A2806_02525</name>
</gene>
<proteinExistence type="predicted"/>
<keyword evidence="1" id="KW-0812">Transmembrane</keyword>
<dbReference type="STRING" id="1802362.A2806_02525"/>
<protein>
    <recommendedName>
        <fullName evidence="4">Cohesin domain-containing protein</fullName>
    </recommendedName>
</protein>
<keyword evidence="1" id="KW-0472">Membrane</keyword>
<accession>A0A1G2PHS8</accession>
<name>A0A1G2PHS8_9BACT</name>
<evidence type="ECO:0000256" key="1">
    <source>
        <dbReference type="SAM" id="Phobius"/>
    </source>
</evidence>
<keyword evidence="1" id="KW-1133">Transmembrane helix</keyword>
<reference evidence="2 3" key="1">
    <citation type="journal article" date="2016" name="Nat. Commun.">
        <title>Thousands of microbial genomes shed light on interconnected biogeochemical processes in an aquifer system.</title>
        <authorList>
            <person name="Anantharaman K."/>
            <person name="Brown C.T."/>
            <person name="Hug L.A."/>
            <person name="Sharon I."/>
            <person name="Castelle C.J."/>
            <person name="Probst A.J."/>
            <person name="Thomas B.C."/>
            <person name="Singh A."/>
            <person name="Wilkins M.J."/>
            <person name="Karaoz U."/>
            <person name="Brodie E.L."/>
            <person name="Williams K.H."/>
            <person name="Hubbard S.S."/>
            <person name="Banfield J.F."/>
        </authorList>
    </citation>
    <scope>NUCLEOTIDE SEQUENCE [LARGE SCALE GENOMIC DNA]</scope>
</reference>
<evidence type="ECO:0008006" key="4">
    <source>
        <dbReference type="Google" id="ProtNLM"/>
    </source>
</evidence>
<dbReference type="EMBL" id="MHSS01000013">
    <property type="protein sequence ID" value="OHA47890.1"/>
    <property type="molecule type" value="Genomic_DNA"/>
</dbReference>
<evidence type="ECO:0000313" key="3">
    <source>
        <dbReference type="Proteomes" id="UP000177629"/>
    </source>
</evidence>